<dbReference type="RefSeq" id="WP_008801848.1">
    <property type="nucleotide sequence ID" value="NZ_KQ956568.1"/>
</dbReference>
<dbReference type="GO" id="GO:0005975">
    <property type="term" value="P:carbohydrate metabolic process"/>
    <property type="evidence" value="ECO:0007669"/>
    <property type="project" value="UniProtKB-UniRule"/>
</dbReference>
<feature type="binding site" evidence="4">
    <location>
        <position position="92"/>
    </location>
    <ligand>
        <name>NADP(+)</name>
        <dbReference type="ChEBI" id="CHEBI:58349"/>
    </ligand>
</feature>
<feature type="binding site" evidence="4">
    <location>
        <position position="219"/>
    </location>
    <ligand>
        <name>substrate</name>
    </ligand>
</feature>
<sequence>MIVVTGAAGMIGSAVVWKLNEMGINDILLVDKLRTEDKWLNIRKRDYRDWMDRDVFLDWLFQEAEANEITAIVHMGACSATTETDGDYLMSNNYAYTKALWEYCSQRNIRFIYASSAATYGAGEQGYHDMVSPEELKALKPLNKYGYSKKRFDDWAFKQKSHPSIWAGLKFFNVYGPQEYHKGRMASMVFHSFRQYKETGKVKLFQSHKEGYEDGGQLRDFVYVKDVVDIIYYMLTQNFESGIYNIGTGQARSFLDLAMATIKAAAGREDIQVSDVIEFIPMPEDLRGKYQYFTQAQMEKLGNTTYHLHMHSLEEGVKDYVQNYLSQEDAYL</sequence>
<feature type="binding site" evidence="4">
    <location>
        <position position="184"/>
    </location>
    <ligand>
        <name>substrate</name>
    </ligand>
</feature>
<dbReference type="GO" id="GO:0008712">
    <property type="term" value="F:ADP-glyceromanno-heptose 6-epimerase activity"/>
    <property type="evidence" value="ECO:0007669"/>
    <property type="project" value="UniProtKB-UniRule"/>
</dbReference>
<dbReference type="InterPro" id="IPR036291">
    <property type="entry name" value="NAD(P)-bd_dom_sf"/>
</dbReference>
<dbReference type="PATRIC" id="fig|134605.3.peg.1601"/>
<dbReference type="NCBIfam" id="TIGR02197">
    <property type="entry name" value="heptose_epim"/>
    <property type="match status" value="1"/>
</dbReference>
<dbReference type="InterPro" id="IPR001509">
    <property type="entry name" value="Epimerase_deHydtase"/>
</dbReference>
<feature type="binding site" evidence="4">
    <location>
        <position position="173"/>
    </location>
    <ligand>
        <name>substrate</name>
    </ligand>
</feature>
<dbReference type="HAMAP" id="MF_01601">
    <property type="entry name" value="Heptose_epimerase"/>
    <property type="match status" value="1"/>
</dbReference>
<feature type="binding site" evidence="4">
    <location>
        <position position="53"/>
    </location>
    <ligand>
        <name>NADP(+)</name>
        <dbReference type="ChEBI" id="CHEBI:58349"/>
    </ligand>
</feature>
<comment type="caution">
    <text evidence="6">The sequence shown here is derived from an EMBL/GenBank/DDBJ whole genome shotgun (WGS) entry which is preliminary data.</text>
</comment>
<dbReference type="PANTHER" id="PTHR43103:SF3">
    <property type="entry name" value="ADP-L-GLYCERO-D-MANNO-HEPTOSE-6-EPIMERASE"/>
    <property type="match status" value="1"/>
</dbReference>
<dbReference type="InterPro" id="IPR011912">
    <property type="entry name" value="Heptose_epim"/>
</dbReference>
<name>A0A133NA31_9FUSO</name>
<evidence type="ECO:0000256" key="3">
    <source>
        <dbReference type="ARBA" id="ARBA00023277"/>
    </source>
</evidence>
<keyword evidence="7" id="KW-1185">Reference proteome</keyword>
<reference evidence="7" key="1">
    <citation type="submission" date="2016-01" db="EMBL/GenBank/DDBJ databases">
        <authorList>
            <person name="Mitreva M."/>
            <person name="Pepin K.H."/>
            <person name="Mihindukulasuriya K.A."/>
            <person name="Fulton R."/>
            <person name="Fronick C."/>
            <person name="O'Laughlin M."/>
            <person name="Miner T."/>
            <person name="Herter B."/>
            <person name="Rosa B.A."/>
            <person name="Cordes M."/>
            <person name="Tomlinson C."/>
            <person name="Wollam A."/>
            <person name="Palsikar V.B."/>
            <person name="Mardis E.R."/>
            <person name="Wilson R.K."/>
        </authorList>
    </citation>
    <scope>NUCLEOTIDE SEQUENCE [LARGE SCALE GENOMIC DNA]</scope>
    <source>
        <strain evidence="7">CMW8396</strain>
    </source>
</reference>
<comment type="function">
    <text evidence="4">Catalyzes the interconversion between ADP-D-glycero-beta-D-manno-heptose and ADP-L-glycero-beta-D-manno-heptose via an epimerization at carbon 6 of the heptose.</text>
</comment>
<dbReference type="UniPathway" id="UPA00356">
    <property type="reaction ID" value="UER00440"/>
</dbReference>
<dbReference type="STRING" id="134605.HMPREF3206_01622"/>
<feature type="active site" description="Proton acceptor" evidence="4">
    <location>
        <position position="182"/>
    </location>
</feature>
<feature type="binding site" evidence="4">
    <location>
        <position position="290"/>
    </location>
    <ligand>
        <name>substrate</name>
    </ligand>
</feature>
<keyword evidence="1 4" id="KW-0521">NADP</keyword>
<feature type="binding site" evidence="4">
    <location>
        <position position="182"/>
    </location>
    <ligand>
        <name>NADP(+)</name>
        <dbReference type="ChEBI" id="CHEBI:58349"/>
    </ligand>
</feature>
<feature type="domain" description="NAD-dependent epimerase/dehydratase" evidence="5">
    <location>
        <begin position="2"/>
        <end position="247"/>
    </location>
</feature>
<dbReference type="EMBL" id="LRPX01000083">
    <property type="protein sequence ID" value="KXA13164.1"/>
    <property type="molecule type" value="Genomic_DNA"/>
</dbReference>
<comment type="similarity">
    <text evidence="4">Belongs to the NAD(P)-dependent epimerase/dehydratase family. HldD subfamily.</text>
</comment>
<dbReference type="CDD" id="cd05248">
    <property type="entry name" value="ADP_GME_SDR_e"/>
    <property type="match status" value="1"/>
</dbReference>
<dbReference type="GO" id="GO:0050661">
    <property type="term" value="F:NADP binding"/>
    <property type="evidence" value="ECO:0007669"/>
    <property type="project" value="InterPro"/>
</dbReference>
<feature type="binding site" evidence="4">
    <location>
        <begin position="205"/>
        <end position="208"/>
    </location>
    <ligand>
        <name>substrate</name>
    </ligand>
</feature>
<dbReference type="AlphaFoldDB" id="A0A133NA31"/>
<accession>A0A133NA31</accession>
<dbReference type="Proteomes" id="UP000070617">
    <property type="component" value="Unassembled WGS sequence"/>
</dbReference>
<evidence type="ECO:0000256" key="2">
    <source>
        <dbReference type="ARBA" id="ARBA00023235"/>
    </source>
</evidence>
<dbReference type="SUPFAM" id="SSF51735">
    <property type="entry name" value="NAD(P)-binding Rossmann-fold domains"/>
    <property type="match status" value="1"/>
</dbReference>
<gene>
    <name evidence="4" type="primary">hldD</name>
    <name evidence="6" type="ORF">HMPREF3206_01622</name>
</gene>
<feature type="binding site" evidence="4">
    <location>
        <begin position="31"/>
        <end position="32"/>
    </location>
    <ligand>
        <name>NADP(+)</name>
        <dbReference type="ChEBI" id="CHEBI:58349"/>
    </ligand>
</feature>
<dbReference type="Pfam" id="PF01370">
    <property type="entry name" value="Epimerase"/>
    <property type="match status" value="1"/>
</dbReference>
<feature type="binding site" evidence="4">
    <location>
        <position position="38"/>
    </location>
    <ligand>
        <name>NADP(+)</name>
        <dbReference type="ChEBI" id="CHEBI:58349"/>
    </ligand>
</feature>
<evidence type="ECO:0000256" key="4">
    <source>
        <dbReference type="HAMAP-Rule" id="MF_01601"/>
    </source>
</evidence>
<evidence type="ECO:0000256" key="1">
    <source>
        <dbReference type="ARBA" id="ARBA00022857"/>
    </source>
</evidence>
<dbReference type="Gene3D" id="3.40.50.720">
    <property type="entry name" value="NAD(P)-binding Rossmann-like Domain"/>
    <property type="match status" value="1"/>
</dbReference>
<protein>
    <recommendedName>
        <fullName evidence="4">ADP-L-glycero-D-manno-heptose-6-epimerase</fullName>
        <ecNumber evidence="4">5.1.3.20</ecNumber>
    </recommendedName>
    <alternativeName>
        <fullName evidence="4">ADP-L-glycero-beta-D-manno-heptose-6-epimerase</fullName>
        <shortName evidence="4">ADP-glyceromanno-heptose 6-epimerase</shortName>
        <shortName evidence="4">ADP-hep 6-epimerase</shortName>
        <shortName evidence="4">AGME</shortName>
    </alternativeName>
</protein>
<feature type="binding site" evidence="4">
    <location>
        <position position="149"/>
    </location>
    <ligand>
        <name>NADP(+)</name>
        <dbReference type="ChEBI" id="CHEBI:58349"/>
    </ligand>
</feature>
<comment type="cofactor">
    <cofactor evidence="4">
        <name>NADP(+)</name>
        <dbReference type="ChEBI" id="CHEBI:58349"/>
    </cofactor>
    <text evidence="4">Binds 1 NADP(+) per subunit.</text>
</comment>
<feature type="binding site" evidence="4">
    <location>
        <position position="191"/>
    </location>
    <ligand>
        <name>substrate</name>
    </ligand>
</feature>
<feature type="active site" description="Proton acceptor" evidence="4">
    <location>
        <position position="145"/>
    </location>
</feature>
<evidence type="ECO:0000313" key="6">
    <source>
        <dbReference type="EMBL" id="KXA13164.1"/>
    </source>
</evidence>
<evidence type="ECO:0000313" key="7">
    <source>
        <dbReference type="Proteomes" id="UP000070617"/>
    </source>
</evidence>
<keyword evidence="2 4" id="KW-0413">Isomerase</keyword>
<comment type="domain">
    <text evidence="4">Contains a large N-terminal NADP-binding domain, and a smaller C-terminal substrate-binding domain.</text>
</comment>
<dbReference type="Gene3D" id="3.90.25.10">
    <property type="entry name" value="UDP-galactose 4-epimerase, domain 1"/>
    <property type="match status" value="1"/>
</dbReference>
<feature type="binding site" evidence="4">
    <location>
        <position position="174"/>
    </location>
    <ligand>
        <name>NADP(+)</name>
        <dbReference type="ChEBI" id="CHEBI:58349"/>
    </ligand>
</feature>
<evidence type="ECO:0000259" key="5">
    <source>
        <dbReference type="Pfam" id="PF01370"/>
    </source>
</evidence>
<organism evidence="6 7">
    <name type="scientific">Fusobacterium equinum</name>
    <dbReference type="NCBI Taxonomy" id="134605"/>
    <lineage>
        <taxon>Bacteria</taxon>
        <taxon>Fusobacteriati</taxon>
        <taxon>Fusobacteriota</taxon>
        <taxon>Fusobacteriia</taxon>
        <taxon>Fusobacteriales</taxon>
        <taxon>Fusobacteriaceae</taxon>
        <taxon>Fusobacterium</taxon>
    </lineage>
</organism>
<keyword evidence="3 4" id="KW-0119">Carbohydrate metabolism</keyword>
<feature type="binding site" evidence="4">
    <location>
        <begin position="10"/>
        <end position="11"/>
    </location>
    <ligand>
        <name>NADP(+)</name>
        <dbReference type="ChEBI" id="CHEBI:58349"/>
    </ligand>
</feature>
<dbReference type="GO" id="GO:0097171">
    <property type="term" value="P:ADP-L-glycero-beta-D-manno-heptose biosynthetic process"/>
    <property type="evidence" value="ECO:0007669"/>
    <property type="project" value="UniProtKB-UniPathway"/>
</dbReference>
<comment type="pathway">
    <text evidence="4">Nucleotide-sugar biosynthesis; ADP-L-glycero-beta-D-manno-heptose biosynthesis; ADP-L-glycero-beta-D-manno-heptose from D-glycero-beta-D-manno-heptose 7-phosphate: step 4/4.</text>
</comment>
<dbReference type="EC" id="5.1.3.20" evidence="4"/>
<comment type="catalytic activity">
    <reaction evidence="4">
        <text>ADP-D-glycero-beta-D-manno-heptose = ADP-L-glycero-beta-D-manno-heptose</text>
        <dbReference type="Rhea" id="RHEA:17577"/>
        <dbReference type="ChEBI" id="CHEBI:59967"/>
        <dbReference type="ChEBI" id="CHEBI:61506"/>
        <dbReference type="EC" id="5.1.3.20"/>
    </reaction>
</comment>
<comment type="subunit">
    <text evidence="4">Homopentamer.</text>
</comment>
<feature type="binding site" evidence="4">
    <location>
        <begin position="75"/>
        <end position="79"/>
    </location>
    <ligand>
        <name>NADP(+)</name>
        <dbReference type="ChEBI" id="CHEBI:58349"/>
    </ligand>
</feature>
<proteinExistence type="inferred from homology"/>
<dbReference type="PANTHER" id="PTHR43103">
    <property type="entry name" value="NUCLEOSIDE-DIPHOSPHATE-SUGAR EPIMERASE"/>
    <property type="match status" value="1"/>
</dbReference>